<keyword evidence="3" id="KW-1185">Reference proteome</keyword>
<gene>
    <name evidence="2" type="ORF">AVEN_86821_1</name>
</gene>
<protein>
    <recommendedName>
        <fullName evidence="4">Secreted protein</fullName>
    </recommendedName>
</protein>
<evidence type="ECO:0000313" key="2">
    <source>
        <dbReference type="EMBL" id="GBM09939.1"/>
    </source>
</evidence>
<proteinExistence type="predicted"/>
<feature type="chain" id="PRO_5021435959" description="Secreted protein" evidence="1">
    <location>
        <begin position="18"/>
        <end position="94"/>
    </location>
</feature>
<evidence type="ECO:0008006" key="4">
    <source>
        <dbReference type="Google" id="ProtNLM"/>
    </source>
</evidence>
<organism evidence="2 3">
    <name type="scientific">Araneus ventricosus</name>
    <name type="common">Orbweaver spider</name>
    <name type="synonym">Epeira ventricosa</name>
    <dbReference type="NCBI Taxonomy" id="182803"/>
    <lineage>
        <taxon>Eukaryota</taxon>
        <taxon>Metazoa</taxon>
        <taxon>Ecdysozoa</taxon>
        <taxon>Arthropoda</taxon>
        <taxon>Chelicerata</taxon>
        <taxon>Arachnida</taxon>
        <taxon>Araneae</taxon>
        <taxon>Araneomorphae</taxon>
        <taxon>Entelegynae</taxon>
        <taxon>Araneoidea</taxon>
        <taxon>Araneidae</taxon>
        <taxon>Araneus</taxon>
    </lineage>
</organism>
<comment type="caution">
    <text evidence="2">The sequence shown here is derived from an EMBL/GenBank/DDBJ whole genome shotgun (WGS) entry which is preliminary data.</text>
</comment>
<name>A0A4Y2D0P4_ARAVE</name>
<dbReference type="AlphaFoldDB" id="A0A4Y2D0P4"/>
<keyword evidence="1" id="KW-0732">Signal</keyword>
<reference evidence="2 3" key="1">
    <citation type="journal article" date="2019" name="Sci. Rep.">
        <title>Orb-weaving spider Araneus ventricosus genome elucidates the spidroin gene catalogue.</title>
        <authorList>
            <person name="Kono N."/>
            <person name="Nakamura H."/>
            <person name="Ohtoshi R."/>
            <person name="Moran D.A.P."/>
            <person name="Shinohara A."/>
            <person name="Yoshida Y."/>
            <person name="Fujiwara M."/>
            <person name="Mori M."/>
            <person name="Tomita M."/>
            <person name="Arakawa K."/>
        </authorList>
    </citation>
    <scope>NUCLEOTIDE SEQUENCE [LARGE SCALE GENOMIC DNA]</scope>
</reference>
<evidence type="ECO:0000256" key="1">
    <source>
        <dbReference type="SAM" id="SignalP"/>
    </source>
</evidence>
<feature type="signal peptide" evidence="1">
    <location>
        <begin position="1"/>
        <end position="17"/>
    </location>
</feature>
<evidence type="ECO:0000313" key="3">
    <source>
        <dbReference type="Proteomes" id="UP000499080"/>
    </source>
</evidence>
<dbReference type="Proteomes" id="UP000499080">
    <property type="component" value="Unassembled WGS sequence"/>
</dbReference>
<accession>A0A4Y2D0P4</accession>
<sequence length="94" mass="10823">MMSVLFLLLPFINPLQGFDITVITNLFLSITSSPAYAKQTIWKWRNANRLGMSEGCVIDIHREIMNAGRMMDPFRSDRPCSVLMIIIETEEESR</sequence>
<dbReference type="EMBL" id="BGPR01000278">
    <property type="protein sequence ID" value="GBM09939.1"/>
    <property type="molecule type" value="Genomic_DNA"/>
</dbReference>